<feature type="transmembrane region" description="Helical" evidence="5">
    <location>
        <begin position="101"/>
        <end position="117"/>
    </location>
</feature>
<dbReference type="RefSeq" id="WP_106632757.1">
    <property type="nucleotide sequence ID" value="NZ_PXXO01000013.1"/>
</dbReference>
<dbReference type="EMBL" id="PXXO01000013">
    <property type="protein sequence ID" value="PSJ04317.1"/>
    <property type="molecule type" value="Genomic_DNA"/>
</dbReference>
<accession>A0A2P7MT13</accession>
<evidence type="ECO:0000256" key="1">
    <source>
        <dbReference type="ARBA" id="ARBA00004141"/>
    </source>
</evidence>
<keyword evidence="2 5" id="KW-0812">Transmembrane</keyword>
<dbReference type="GO" id="GO:0016020">
    <property type="term" value="C:membrane"/>
    <property type="evidence" value="ECO:0007669"/>
    <property type="project" value="UniProtKB-SubCell"/>
</dbReference>
<evidence type="ECO:0000256" key="2">
    <source>
        <dbReference type="ARBA" id="ARBA00022692"/>
    </source>
</evidence>
<protein>
    <recommendedName>
        <fullName evidence="6">Integral membrane bound transporter domain-containing protein</fullName>
    </recommendedName>
</protein>
<feature type="transmembrane region" description="Helical" evidence="5">
    <location>
        <begin position="55"/>
        <end position="71"/>
    </location>
</feature>
<feature type="domain" description="Integral membrane bound transporter" evidence="6">
    <location>
        <begin position="22"/>
        <end position="141"/>
    </location>
</feature>
<name>A0A2P7MT13_9CYAN</name>
<gene>
    <name evidence="7" type="ORF">C7K55_10885</name>
</gene>
<proteinExistence type="predicted"/>
<comment type="caution">
    <text evidence="7">The sequence shown here is derived from an EMBL/GenBank/DDBJ whole genome shotgun (WGS) entry which is preliminary data.</text>
</comment>
<dbReference type="InterPro" id="IPR049453">
    <property type="entry name" value="Memb_transporter_dom"/>
</dbReference>
<dbReference type="OrthoDB" id="554071at2"/>
<keyword evidence="4 5" id="KW-0472">Membrane</keyword>
<evidence type="ECO:0000313" key="8">
    <source>
        <dbReference type="Proteomes" id="UP000243002"/>
    </source>
</evidence>
<dbReference type="AlphaFoldDB" id="A0A2P7MT13"/>
<evidence type="ECO:0000313" key="7">
    <source>
        <dbReference type="EMBL" id="PSJ04317.1"/>
    </source>
</evidence>
<keyword evidence="8" id="KW-1185">Reference proteome</keyword>
<evidence type="ECO:0000256" key="4">
    <source>
        <dbReference type="ARBA" id="ARBA00023136"/>
    </source>
</evidence>
<keyword evidence="3 5" id="KW-1133">Transmembrane helix</keyword>
<comment type="subcellular location">
    <subcellularLocation>
        <location evidence="1">Membrane</location>
        <topology evidence="1">Multi-pass membrane protein</topology>
    </subcellularLocation>
</comment>
<evidence type="ECO:0000256" key="5">
    <source>
        <dbReference type="SAM" id="Phobius"/>
    </source>
</evidence>
<reference evidence="7 8" key="1">
    <citation type="journal article" date="2018" name="Environ. Microbiol.">
        <title>Ecological and genomic features of two widespread freshwater picocyanobacteria.</title>
        <authorList>
            <person name="Cabello-Yeves P.J."/>
            <person name="Picazo A."/>
            <person name="Camacho A."/>
            <person name="Callieri C."/>
            <person name="Rosselli R."/>
            <person name="Roda-Garcia J.J."/>
            <person name="Coutinho F.H."/>
            <person name="Rodriguez-Valera F."/>
        </authorList>
    </citation>
    <scope>NUCLEOTIDE SEQUENCE [LARGE SCALE GENOMIC DNA]</scope>
    <source>
        <strain evidence="7 8">Tous</strain>
    </source>
</reference>
<dbReference type="Proteomes" id="UP000243002">
    <property type="component" value="Unassembled WGS sequence"/>
</dbReference>
<dbReference type="Pfam" id="PF13515">
    <property type="entry name" value="FUSC_2"/>
    <property type="match status" value="1"/>
</dbReference>
<organism evidence="7 8">
    <name type="scientific">Cyanobium usitatum str. Tous</name>
    <dbReference type="NCBI Taxonomy" id="2116684"/>
    <lineage>
        <taxon>Bacteria</taxon>
        <taxon>Bacillati</taxon>
        <taxon>Cyanobacteriota</taxon>
        <taxon>Cyanophyceae</taxon>
        <taxon>Synechococcales</taxon>
        <taxon>Prochlorococcaceae</taxon>
        <taxon>Cyanobium</taxon>
    </lineage>
</organism>
<evidence type="ECO:0000259" key="6">
    <source>
        <dbReference type="Pfam" id="PF13515"/>
    </source>
</evidence>
<evidence type="ECO:0000256" key="3">
    <source>
        <dbReference type="ARBA" id="ARBA00022989"/>
    </source>
</evidence>
<feature type="transmembrane region" description="Helical" evidence="5">
    <location>
        <begin position="30"/>
        <end position="48"/>
    </location>
</feature>
<feature type="transmembrane region" description="Helical" evidence="5">
    <location>
        <begin position="129"/>
        <end position="147"/>
    </location>
</feature>
<sequence>MTSPALRDTLRLAATVTVVNGFANLTGLPFALYASLAVLSVTVGNYGNTLELGRQRLVGTAIGGIVVFFGYRAWGQLPLVVALPLALLLARLIAGSLRLTVGYGVCCFVVVMGWLTHEQQLDSWIPLRLLWTAFGILMALLSLRLFWPSRARIQQREGLLQLLVDLGHTLLQVVQHPPEAIQSQAQRRRQLGQQIRSLRTSLQGLRDQRQGALLELGTLASEHPVARMWALLDQASEALILDLDELRRLPNADWLGWGLQVDYDAGLAFVQGVVERLLSWQQQLSDSTQLQPPPSQPRSTLSLEALQSPESKAAYRRLSPEQLQRVAAQLMVLNRMDHTMESTERQWRELVS</sequence>